<feature type="compositionally biased region" description="Basic and acidic residues" evidence="1">
    <location>
        <begin position="42"/>
        <end position="56"/>
    </location>
</feature>
<feature type="transmembrane region" description="Helical" evidence="2">
    <location>
        <begin position="508"/>
        <end position="531"/>
    </location>
</feature>
<keyword evidence="2" id="KW-0812">Transmembrane</keyword>
<dbReference type="InterPro" id="IPR006073">
    <property type="entry name" value="GTP-bd"/>
</dbReference>
<feature type="transmembrane region" description="Helical" evidence="2">
    <location>
        <begin position="459"/>
        <end position="481"/>
    </location>
</feature>
<evidence type="ECO:0000256" key="1">
    <source>
        <dbReference type="SAM" id="MobiDB-lite"/>
    </source>
</evidence>
<dbReference type="Gene3D" id="3.40.50.300">
    <property type="entry name" value="P-loop containing nucleotide triphosphate hydrolases"/>
    <property type="match status" value="1"/>
</dbReference>
<dbReference type="Pfam" id="PF01926">
    <property type="entry name" value="MMR_HSR1"/>
    <property type="match status" value="1"/>
</dbReference>
<sequence>MARVTARARAGERADLGPRLAGLRDAVEVLDRVGAETLADPAHGRHSVDGPHRTEPPEPAAPLARAHGVLTRVGRRRELSAEHTVVALAGATGSGKSSVFNALSGTDVATVGARRPTTSHPLAVIWGPAAPAGALLDWLEVTQRVEVAPDHGGTDLSGLILLDLPDIDSVQTEHHLRAARLAESVDVLVWVLDPQKYADAVVHTQYLRPMSRHAEVTVAILNQADLLAPGDREPVLADLTDRLADDGLRGVQALAVSARTGEGLDDLREVIARFVSERRAADARLSADIATVAAELGTAYSAEAGSELGAPDRRRLVTTLARSAGVEEVADAVAGSFRHRARAATGWPVTRWLGRFRRDPLRRLHLDSAPERGEGGAVVATSSIPAASPVQRAKVATALRDLGDATAAGSAEPWRSYVRAGATGALAALPDALDQAIVSTPLAGRSDPRWFRVVGALQWLVFAMLAAGVLWLGVLAALRYFGLPVTWLPQLGPVPADPPWPELPALPWPTVLVIAGVVLGLLISLISAVVARVGARRRARKARADLNRAVADVAERLVLDPVRARISDVAAFAAGIRTAGG</sequence>
<gene>
    <name evidence="4" type="ORF">KCQ71_03305</name>
</gene>
<feature type="region of interest" description="Disordered" evidence="1">
    <location>
        <begin position="37"/>
        <end position="61"/>
    </location>
</feature>
<dbReference type="SUPFAM" id="SSF52540">
    <property type="entry name" value="P-loop containing nucleoside triphosphate hydrolases"/>
    <property type="match status" value="1"/>
</dbReference>
<evidence type="ECO:0000256" key="2">
    <source>
        <dbReference type="SAM" id="Phobius"/>
    </source>
</evidence>
<name>A0ABS7S499_9MICO</name>
<dbReference type="Proteomes" id="UP000826651">
    <property type="component" value="Unassembled WGS sequence"/>
</dbReference>
<accession>A0ABS7S499</accession>
<proteinExistence type="predicted"/>
<dbReference type="RefSeq" id="WP_223402783.1">
    <property type="nucleotide sequence ID" value="NZ_JAGSHT010000002.1"/>
</dbReference>
<reference evidence="4 5" key="1">
    <citation type="submission" date="2021-04" db="EMBL/GenBank/DDBJ databases">
        <title>Ruania sp. nov., isolated from sandy soil of mangrove forest.</title>
        <authorList>
            <person name="Ge X."/>
            <person name="Huang R."/>
            <person name="Liu W."/>
        </authorList>
    </citation>
    <scope>NUCLEOTIDE SEQUENCE [LARGE SCALE GENOMIC DNA]</scope>
    <source>
        <strain evidence="4 5">N2-46</strain>
    </source>
</reference>
<dbReference type="EMBL" id="JAGSHT010000002">
    <property type="protein sequence ID" value="MBZ2195171.1"/>
    <property type="molecule type" value="Genomic_DNA"/>
</dbReference>
<protein>
    <submittedName>
        <fullName evidence="4">50S ribosome-binding GTPase</fullName>
    </submittedName>
</protein>
<dbReference type="InterPro" id="IPR005662">
    <property type="entry name" value="GTPase_Era-like"/>
</dbReference>
<dbReference type="InterPro" id="IPR027417">
    <property type="entry name" value="P-loop_NTPase"/>
</dbReference>
<evidence type="ECO:0000313" key="4">
    <source>
        <dbReference type="EMBL" id="MBZ2195171.1"/>
    </source>
</evidence>
<keyword evidence="2" id="KW-0472">Membrane</keyword>
<keyword evidence="2" id="KW-1133">Transmembrane helix</keyword>
<dbReference type="PANTHER" id="PTHR42698">
    <property type="entry name" value="GTPASE ERA"/>
    <property type="match status" value="1"/>
</dbReference>
<dbReference type="PANTHER" id="PTHR42698:SF1">
    <property type="entry name" value="GTPASE ERA, MITOCHONDRIAL"/>
    <property type="match status" value="1"/>
</dbReference>
<keyword evidence="5" id="KW-1185">Reference proteome</keyword>
<evidence type="ECO:0000313" key="5">
    <source>
        <dbReference type="Proteomes" id="UP000826651"/>
    </source>
</evidence>
<organism evidence="4 5">
    <name type="scientific">Occultella gossypii</name>
    <dbReference type="NCBI Taxonomy" id="2800820"/>
    <lineage>
        <taxon>Bacteria</taxon>
        <taxon>Bacillati</taxon>
        <taxon>Actinomycetota</taxon>
        <taxon>Actinomycetes</taxon>
        <taxon>Micrococcales</taxon>
        <taxon>Ruaniaceae</taxon>
        <taxon>Occultella</taxon>
    </lineage>
</organism>
<comment type="caution">
    <text evidence="4">The sequence shown here is derived from an EMBL/GenBank/DDBJ whole genome shotgun (WGS) entry which is preliminary data.</text>
</comment>
<evidence type="ECO:0000259" key="3">
    <source>
        <dbReference type="Pfam" id="PF01926"/>
    </source>
</evidence>
<feature type="domain" description="G" evidence="3">
    <location>
        <begin position="86"/>
        <end position="200"/>
    </location>
</feature>